<comment type="caution">
    <text evidence="2">The sequence shown here is derived from an EMBL/GenBank/DDBJ whole genome shotgun (WGS) entry which is preliminary data.</text>
</comment>
<proteinExistence type="predicted"/>
<keyword evidence="3" id="KW-1185">Reference proteome</keyword>
<gene>
    <name evidence="2" type="ORF">Nepgr_033258</name>
</gene>
<name>A0AAD3TK63_NEPGR</name>
<dbReference type="AlphaFoldDB" id="A0AAD3TK63"/>
<protein>
    <submittedName>
        <fullName evidence="2">Uncharacterized protein</fullName>
    </submittedName>
</protein>
<feature type="region of interest" description="Disordered" evidence="1">
    <location>
        <begin position="155"/>
        <end position="185"/>
    </location>
</feature>
<organism evidence="2 3">
    <name type="scientific">Nepenthes gracilis</name>
    <name type="common">Slender pitcher plant</name>
    <dbReference type="NCBI Taxonomy" id="150966"/>
    <lineage>
        <taxon>Eukaryota</taxon>
        <taxon>Viridiplantae</taxon>
        <taxon>Streptophyta</taxon>
        <taxon>Embryophyta</taxon>
        <taxon>Tracheophyta</taxon>
        <taxon>Spermatophyta</taxon>
        <taxon>Magnoliopsida</taxon>
        <taxon>eudicotyledons</taxon>
        <taxon>Gunneridae</taxon>
        <taxon>Pentapetalae</taxon>
        <taxon>Caryophyllales</taxon>
        <taxon>Nepenthaceae</taxon>
        <taxon>Nepenthes</taxon>
    </lineage>
</organism>
<evidence type="ECO:0000313" key="3">
    <source>
        <dbReference type="Proteomes" id="UP001279734"/>
    </source>
</evidence>
<accession>A0AAD3TK63</accession>
<sequence length="303" mass="33711">MLGHLSNKTGFQIRGECCAADGNSEWQSERVIQRHKNKFSRCAGAEKGFSVDLLEKLTLLEDGWVVCRVFRKNLFKVGSEGGSGTTIAHNTASNLLPGCNIDGSGSSHQSPLLMQRDSCCHPYLERHHHASEHSQHTSMFDLYMKQPADLGLHTYSNSQMPDSHPQHDHYSHHHHQKQNLIPNNSERFNNTKAVGIYDDFSAQQLTTDQSPLMLKQLISRNCVSAEAARGGKDLGYGRTTNGLQVTSPPQQIVVAAAAATAAAGNEWAMPMLDTTSSVHRMDLQRQQQQLALREEMNFWGYSK</sequence>
<reference evidence="2" key="1">
    <citation type="submission" date="2023-05" db="EMBL/GenBank/DDBJ databases">
        <title>Nepenthes gracilis genome sequencing.</title>
        <authorList>
            <person name="Fukushima K."/>
        </authorList>
    </citation>
    <scope>NUCLEOTIDE SEQUENCE</scope>
    <source>
        <strain evidence="2">SING2019-196</strain>
    </source>
</reference>
<dbReference type="EMBL" id="BSYO01000040">
    <property type="protein sequence ID" value="GMH31415.1"/>
    <property type="molecule type" value="Genomic_DNA"/>
</dbReference>
<evidence type="ECO:0000256" key="1">
    <source>
        <dbReference type="SAM" id="MobiDB-lite"/>
    </source>
</evidence>
<evidence type="ECO:0000313" key="2">
    <source>
        <dbReference type="EMBL" id="GMH31415.1"/>
    </source>
</evidence>
<dbReference type="Proteomes" id="UP001279734">
    <property type="component" value="Unassembled WGS sequence"/>
</dbReference>